<evidence type="ECO:0000256" key="1">
    <source>
        <dbReference type="SAM" id="MobiDB-lite"/>
    </source>
</evidence>
<reference evidence="4" key="1">
    <citation type="journal article" date="2022" name="bioRxiv">
        <title>Deciphering the potential niche of two novel black yeast fungi from a biological soil crust based on their genomes, phenotypes, and melanin regulation.</title>
        <authorList>
            <consortium name="DOE Joint Genome Institute"/>
            <person name="Carr E.C."/>
            <person name="Barton Q."/>
            <person name="Grambo S."/>
            <person name="Sullivan M."/>
            <person name="Renfro C.M."/>
            <person name="Kuo A."/>
            <person name="Pangilinan J."/>
            <person name="Lipzen A."/>
            <person name="Keymanesh K."/>
            <person name="Savage E."/>
            <person name="Barry K."/>
            <person name="Grigoriev I.V."/>
            <person name="Riekhof W.R."/>
            <person name="Harris S.S."/>
        </authorList>
    </citation>
    <scope>NUCLEOTIDE SEQUENCE</scope>
    <source>
        <strain evidence="4">JF 03-4F</strain>
    </source>
</reference>
<accession>A0AAN6DWX5</accession>
<proteinExistence type="predicted"/>
<evidence type="ECO:0000313" key="4">
    <source>
        <dbReference type="EMBL" id="KAI1612365.1"/>
    </source>
</evidence>
<name>A0AAN6DWX5_9EURO</name>
<feature type="signal peptide" evidence="2">
    <location>
        <begin position="1"/>
        <end position="19"/>
    </location>
</feature>
<keyword evidence="5" id="KW-1185">Reference proteome</keyword>
<sequence length="591" mass="62980">MRLVQSILLLGAVSGLCTAARLPIRQDTDTDTDTPPWMPATPLCSPIFVYLPSVTVTITQTNAPGVITVLDQDPSSIAAYMASIDTDQVIEQSELLPISDIPDPTPTQFTHTISVSGYVATEVPNTNPYGESVFYISAGPATTDWSFTPSASIQAEVTTVTVLPIQASTQGKGLSANSTVRAPFSAPSGGWNSTSANAYGWTAAAGTVGTTSSVLVAPTGTAGTISPYGVTSTSTVINTISTITENVTISVTSAPTYGYVPPAYGLPGSSDQYGYDTPNPSINNGDVEKRQTCVWITATINGQQVGWCNNWDGTTTLTYTSWETTTTPTYIPGIGTVAAPDSAPTSTSEQSTTSETSTIVQPSAASAAPTTACGQSGPFMIGRCADSTKFDDLPAYSPSDNDTAAFPPIFNPYEHFFWGNGWSYVPPPTEPYPPQAGSHLAEFVPSQANNDTGSPDAGLIPPSSFGAGPRAYDNAYWFTAYSAWVGCDNGDTNWTDTCDFVATAYQWNNDTQSEIVVATQHFPIPPCPNFHNCQLTEITFNYLFYKMSTLSFYANVKGQISIFWLDSLSMNWYNNTCEAGLERISSRKIRN</sequence>
<evidence type="ECO:0000256" key="2">
    <source>
        <dbReference type="SAM" id="SignalP"/>
    </source>
</evidence>
<feature type="chain" id="PRO_5043045912" description="DUF7371 domain-containing protein" evidence="2">
    <location>
        <begin position="20"/>
        <end position="591"/>
    </location>
</feature>
<comment type="caution">
    <text evidence="4">The sequence shown here is derived from an EMBL/GenBank/DDBJ whole genome shotgun (WGS) entry which is preliminary data.</text>
</comment>
<organism evidence="4 5">
    <name type="scientific">Exophiala viscosa</name>
    <dbReference type="NCBI Taxonomy" id="2486360"/>
    <lineage>
        <taxon>Eukaryota</taxon>
        <taxon>Fungi</taxon>
        <taxon>Dikarya</taxon>
        <taxon>Ascomycota</taxon>
        <taxon>Pezizomycotina</taxon>
        <taxon>Eurotiomycetes</taxon>
        <taxon>Chaetothyriomycetidae</taxon>
        <taxon>Chaetothyriales</taxon>
        <taxon>Herpotrichiellaceae</taxon>
        <taxon>Exophiala</taxon>
    </lineage>
</organism>
<dbReference type="InterPro" id="IPR055795">
    <property type="entry name" value="DUF7371"/>
</dbReference>
<feature type="domain" description="DUF7371" evidence="3">
    <location>
        <begin position="388"/>
        <end position="583"/>
    </location>
</feature>
<dbReference type="EMBL" id="MU404354">
    <property type="protein sequence ID" value="KAI1612365.1"/>
    <property type="molecule type" value="Genomic_DNA"/>
</dbReference>
<feature type="region of interest" description="Disordered" evidence="1">
    <location>
        <begin position="340"/>
        <end position="372"/>
    </location>
</feature>
<dbReference type="AlphaFoldDB" id="A0AAN6DWX5"/>
<keyword evidence="2" id="KW-0732">Signal</keyword>
<feature type="compositionally biased region" description="Low complexity" evidence="1">
    <location>
        <begin position="345"/>
        <end position="372"/>
    </location>
</feature>
<dbReference type="Pfam" id="PF24086">
    <property type="entry name" value="DUF7371"/>
    <property type="match status" value="1"/>
</dbReference>
<dbReference type="Proteomes" id="UP001203852">
    <property type="component" value="Unassembled WGS sequence"/>
</dbReference>
<evidence type="ECO:0000259" key="3">
    <source>
        <dbReference type="Pfam" id="PF24086"/>
    </source>
</evidence>
<evidence type="ECO:0000313" key="5">
    <source>
        <dbReference type="Proteomes" id="UP001203852"/>
    </source>
</evidence>
<gene>
    <name evidence="4" type="ORF">EDD36DRAFT_474558</name>
</gene>
<protein>
    <recommendedName>
        <fullName evidence="3">DUF7371 domain-containing protein</fullName>
    </recommendedName>
</protein>